<dbReference type="InterPro" id="IPR036390">
    <property type="entry name" value="WH_DNA-bd_sf"/>
</dbReference>
<dbReference type="EMBL" id="JAJGNP010000027">
    <property type="protein sequence ID" value="MCC4234776.1"/>
    <property type="molecule type" value="Genomic_DNA"/>
</dbReference>
<evidence type="ECO:0000256" key="2">
    <source>
        <dbReference type="ARBA" id="ARBA00023125"/>
    </source>
</evidence>
<organism evidence="5 6">
    <name type="scientific">Sphingobium soli</name>
    <dbReference type="NCBI Taxonomy" id="1591116"/>
    <lineage>
        <taxon>Bacteria</taxon>
        <taxon>Pseudomonadati</taxon>
        <taxon>Pseudomonadota</taxon>
        <taxon>Alphaproteobacteria</taxon>
        <taxon>Sphingomonadales</taxon>
        <taxon>Sphingomonadaceae</taxon>
        <taxon>Sphingobium</taxon>
    </lineage>
</organism>
<dbReference type="Gene3D" id="1.10.10.10">
    <property type="entry name" value="Winged helix-like DNA-binding domain superfamily/Winged helix DNA-binding domain"/>
    <property type="match status" value="1"/>
</dbReference>
<dbReference type="SMART" id="SM00419">
    <property type="entry name" value="HTH_CRP"/>
    <property type="match status" value="1"/>
</dbReference>
<dbReference type="Proteomes" id="UP001198830">
    <property type="component" value="Unassembled WGS sequence"/>
</dbReference>
<keyword evidence="6" id="KW-1185">Reference proteome</keyword>
<keyword evidence="1" id="KW-0805">Transcription regulation</keyword>
<dbReference type="SUPFAM" id="SSF46785">
    <property type="entry name" value="Winged helix' DNA-binding domain"/>
    <property type="match status" value="1"/>
</dbReference>
<protein>
    <submittedName>
        <fullName evidence="5">Crp/Fnr family transcriptional regulator</fullName>
    </submittedName>
</protein>
<gene>
    <name evidence="5" type="ORF">LL253_19060</name>
</gene>
<dbReference type="SUPFAM" id="SSF51206">
    <property type="entry name" value="cAMP-binding domain-like"/>
    <property type="match status" value="1"/>
</dbReference>
<dbReference type="InterPro" id="IPR014710">
    <property type="entry name" value="RmlC-like_jellyroll"/>
</dbReference>
<reference evidence="5 6" key="1">
    <citation type="submission" date="2021-10" db="EMBL/GenBank/DDBJ databases">
        <title>The diversity and Nitrogen Metabolism of Culturable Nitrate-Utilizing Bacteria Within the Oxygen Minimum Zone of the Changjiang (Yangtze River)Estuary.</title>
        <authorList>
            <person name="Zhang D."/>
            <person name="Zheng J."/>
            <person name="Liu S."/>
            <person name="He W."/>
        </authorList>
    </citation>
    <scope>NUCLEOTIDE SEQUENCE [LARGE SCALE GENOMIC DNA]</scope>
    <source>
        <strain evidence="5 6">FXH275-2</strain>
    </source>
</reference>
<dbReference type="Pfam" id="PF13545">
    <property type="entry name" value="HTH_Crp_2"/>
    <property type="match status" value="1"/>
</dbReference>
<sequence>MMADNHALAPLVERLGARAQLSADDQRALLALPYQERLVGPGGYVVEEGELIMGWHVQLSGVTHRHRISADGLRHIVGMHGPGDFLNLPITPPATSEDFVQALTRVRVAIVQTEAILALSQERLSILRAICDEIAADISIYRAWISNVGRREARARIAYLLCELVMRSHPGGGADGCSITLPMSQVDIADATGITTVHVNRTLRAMQMQGLIRRHRRNIHIPDWRALTRIAEFRPLPWTSRKVDDRVMP</sequence>
<comment type="caution">
    <text evidence="5">The sequence shown here is derived from an EMBL/GenBank/DDBJ whole genome shotgun (WGS) entry which is preliminary data.</text>
</comment>
<name>A0ABS8HB35_9SPHN</name>
<evidence type="ECO:0000256" key="3">
    <source>
        <dbReference type="ARBA" id="ARBA00023163"/>
    </source>
</evidence>
<evidence type="ECO:0000313" key="6">
    <source>
        <dbReference type="Proteomes" id="UP001198830"/>
    </source>
</evidence>
<dbReference type="RefSeq" id="WP_228228131.1">
    <property type="nucleotide sequence ID" value="NZ_JAJGNP010000027.1"/>
</dbReference>
<dbReference type="InterPro" id="IPR012318">
    <property type="entry name" value="HTH_CRP"/>
</dbReference>
<dbReference type="InterPro" id="IPR000595">
    <property type="entry name" value="cNMP-bd_dom"/>
</dbReference>
<evidence type="ECO:0000256" key="1">
    <source>
        <dbReference type="ARBA" id="ARBA00023015"/>
    </source>
</evidence>
<accession>A0ABS8HB35</accession>
<keyword evidence="2" id="KW-0238">DNA-binding</keyword>
<proteinExistence type="predicted"/>
<evidence type="ECO:0000259" key="4">
    <source>
        <dbReference type="PROSITE" id="PS51063"/>
    </source>
</evidence>
<keyword evidence="3" id="KW-0804">Transcription</keyword>
<dbReference type="PROSITE" id="PS51063">
    <property type="entry name" value="HTH_CRP_2"/>
    <property type="match status" value="1"/>
</dbReference>
<dbReference type="Gene3D" id="2.60.120.10">
    <property type="entry name" value="Jelly Rolls"/>
    <property type="match status" value="1"/>
</dbReference>
<dbReference type="InterPro" id="IPR036388">
    <property type="entry name" value="WH-like_DNA-bd_sf"/>
</dbReference>
<dbReference type="CDD" id="cd00038">
    <property type="entry name" value="CAP_ED"/>
    <property type="match status" value="1"/>
</dbReference>
<evidence type="ECO:0000313" key="5">
    <source>
        <dbReference type="EMBL" id="MCC4234776.1"/>
    </source>
</evidence>
<dbReference type="InterPro" id="IPR018490">
    <property type="entry name" value="cNMP-bd_dom_sf"/>
</dbReference>
<feature type="domain" description="HTH crp-type" evidence="4">
    <location>
        <begin position="151"/>
        <end position="225"/>
    </location>
</feature>
<dbReference type="CDD" id="cd00092">
    <property type="entry name" value="HTH_CRP"/>
    <property type="match status" value="1"/>
</dbReference>